<dbReference type="OrthoDB" id="9782250at2"/>
<keyword evidence="1" id="KW-0812">Transmembrane</keyword>
<dbReference type="PANTHER" id="PTHR36435:SF1">
    <property type="entry name" value="CAAX AMINO TERMINAL PROTEASE FAMILY PROTEIN"/>
    <property type="match status" value="1"/>
</dbReference>
<reference evidence="3" key="1">
    <citation type="submission" date="2016-01" db="EMBL/GenBank/DDBJ databases">
        <title>Complete genome of Planococcus rifietoensis type strain M8.</title>
        <authorList>
            <person name="See-Too W.S."/>
        </authorList>
    </citation>
    <scope>NUCLEOTIDE SEQUENCE [LARGE SCALE GENOMIC DNA]</scope>
    <source>
        <strain evidence="3">M8</strain>
    </source>
</reference>
<dbReference type="GO" id="GO:0006508">
    <property type="term" value="P:proteolysis"/>
    <property type="evidence" value="ECO:0007669"/>
    <property type="project" value="UniProtKB-KW"/>
</dbReference>
<keyword evidence="3" id="KW-0378">Hydrolase</keyword>
<dbReference type="GO" id="GO:0004175">
    <property type="term" value="F:endopeptidase activity"/>
    <property type="evidence" value="ECO:0007669"/>
    <property type="project" value="UniProtKB-ARBA"/>
</dbReference>
<feature type="domain" description="CAAX prenyl protease 2/Lysostaphin resistance protein A-like" evidence="2">
    <location>
        <begin position="137"/>
        <end position="225"/>
    </location>
</feature>
<dbReference type="InterPro" id="IPR052710">
    <property type="entry name" value="CAAX_protease"/>
</dbReference>
<dbReference type="KEGG" id="prt:AUC31_11580"/>
<accession>A0A0U2XRQ7</accession>
<evidence type="ECO:0000259" key="2">
    <source>
        <dbReference type="Pfam" id="PF02517"/>
    </source>
</evidence>
<keyword evidence="4" id="KW-1185">Reference proteome</keyword>
<dbReference type="GO" id="GO:0080120">
    <property type="term" value="P:CAAX-box protein maturation"/>
    <property type="evidence" value="ECO:0007669"/>
    <property type="project" value="UniProtKB-ARBA"/>
</dbReference>
<feature type="transmembrane region" description="Helical" evidence="1">
    <location>
        <begin position="164"/>
        <end position="184"/>
    </location>
</feature>
<dbReference type="Proteomes" id="UP000067683">
    <property type="component" value="Chromosome"/>
</dbReference>
<dbReference type="PANTHER" id="PTHR36435">
    <property type="entry name" value="SLR1288 PROTEIN"/>
    <property type="match status" value="1"/>
</dbReference>
<feature type="transmembrane region" description="Helical" evidence="1">
    <location>
        <begin position="135"/>
        <end position="152"/>
    </location>
</feature>
<sequence>MKMTTAFLGSKGMWSWKELIYLLTVVLVAIPIFVEYSLYHYLVNFFGNELHAGTMIGLVMSIIFMAALYLIVLKPNGQSWKAVGVQGFSSEHWKRIVVWTIALIVVSVGLVIIMSEFGVGTDNSKTDSLQSQLTLLNFFIGFVSAAVISPIYEEIFYRGFLYRFFSSHYGIGAGMLLSASIFTLVHIPTFNTLPVNFVSGLIFAWIYQKTGSVLPCILMHGLFNGIAVILTATA</sequence>
<dbReference type="EMBL" id="CP013659">
    <property type="protein sequence ID" value="ALS75795.1"/>
    <property type="molecule type" value="Genomic_DNA"/>
</dbReference>
<dbReference type="Pfam" id="PF02517">
    <property type="entry name" value="Rce1-like"/>
    <property type="match status" value="1"/>
</dbReference>
<evidence type="ECO:0000256" key="1">
    <source>
        <dbReference type="SAM" id="Phobius"/>
    </source>
</evidence>
<protein>
    <submittedName>
        <fullName evidence="3">CAAX protease</fullName>
    </submittedName>
</protein>
<feature type="transmembrane region" description="Helical" evidence="1">
    <location>
        <begin position="51"/>
        <end position="72"/>
    </location>
</feature>
<name>A0A0U2XRQ7_9BACL</name>
<dbReference type="STRING" id="200991.AUC31_11580"/>
<dbReference type="AlphaFoldDB" id="A0A0U2XRQ7"/>
<evidence type="ECO:0000313" key="3">
    <source>
        <dbReference type="EMBL" id="ALS75795.1"/>
    </source>
</evidence>
<feature type="transmembrane region" description="Helical" evidence="1">
    <location>
        <begin position="96"/>
        <end position="115"/>
    </location>
</feature>
<gene>
    <name evidence="3" type="ORF">AUC31_11580</name>
</gene>
<organism evidence="3 4">
    <name type="scientific">Planococcus rifietoensis</name>
    <dbReference type="NCBI Taxonomy" id="200991"/>
    <lineage>
        <taxon>Bacteria</taxon>
        <taxon>Bacillati</taxon>
        <taxon>Bacillota</taxon>
        <taxon>Bacilli</taxon>
        <taxon>Bacillales</taxon>
        <taxon>Caryophanaceae</taxon>
        <taxon>Planococcus</taxon>
    </lineage>
</organism>
<evidence type="ECO:0000313" key="4">
    <source>
        <dbReference type="Proteomes" id="UP000067683"/>
    </source>
</evidence>
<keyword evidence="3" id="KW-0645">Protease</keyword>
<proteinExistence type="predicted"/>
<feature type="transmembrane region" description="Helical" evidence="1">
    <location>
        <begin position="20"/>
        <end position="39"/>
    </location>
</feature>
<feature type="transmembrane region" description="Helical" evidence="1">
    <location>
        <begin position="214"/>
        <end position="233"/>
    </location>
</feature>
<dbReference type="InterPro" id="IPR003675">
    <property type="entry name" value="Rce1/LyrA-like_dom"/>
</dbReference>
<keyword evidence="1" id="KW-0472">Membrane</keyword>
<keyword evidence="1" id="KW-1133">Transmembrane helix</keyword>